<protein>
    <recommendedName>
        <fullName evidence="3">DNA-binding protein</fullName>
    </recommendedName>
</protein>
<evidence type="ECO:0000313" key="2">
    <source>
        <dbReference type="Proteomes" id="UP001176021"/>
    </source>
</evidence>
<keyword evidence="2" id="KW-1185">Reference proteome</keyword>
<reference evidence="1" key="1">
    <citation type="submission" date="2022-05" db="EMBL/GenBank/DDBJ databases">
        <title>Expanded diversity of anoxic marine methylotrophy in a Black Sea sulfate reducing microorganism.</title>
        <authorList>
            <person name="Fischer P.Q."/>
            <person name="Stams A.J.M."/>
            <person name="Villanueva L."/>
            <person name="Sousa D.Z."/>
        </authorList>
    </citation>
    <scope>NUCLEOTIDE SEQUENCE</scope>
    <source>
        <strain evidence="1">P130</strain>
    </source>
</reference>
<dbReference type="Proteomes" id="UP001176021">
    <property type="component" value="Unassembled WGS sequence"/>
</dbReference>
<dbReference type="InterPro" id="IPR036388">
    <property type="entry name" value="WH-like_DNA-bd_sf"/>
</dbReference>
<accession>A0ABT8QWC3</accession>
<organism evidence="1 2">
    <name type="scientific">Desulfosporosinus nitroreducens</name>
    <dbReference type="NCBI Taxonomy" id="2018668"/>
    <lineage>
        <taxon>Bacteria</taxon>
        <taxon>Bacillati</taxon>
        <taxon>Bacillota</taxon>
        <taxon>Clostridia</taxon>
        <taxon>Eubacteriales</taxon>
        <taxon>Desulfitobacteriaceae</taxon>
        <taxon>Desulfosporosinus</taxon>
    </lineage>
</organism>
<dbReference type="Gene3D" id="1.10.10.10">
    <property type="entry name" value="Winged helix-like DNA-binding domain superfamily/Winged helix DNA-binding domain"/>
    <property type="match status" value="1"/>
</dbReference>
<evidence type="ECO:0008006" key="3">
    <source>
        <dbReference type="Google" id="ProtNLM"/>
    </source>
</evidence>
<sequence length="93" mass="10765">MKLPMRFRMLHLLSKNESLSEITMQEALRPEYGQEGQFKESSIDNHFQSMLAVGLIEIKEVSIDANGKLTHEYKITDYGTGRLSYLPKEWQGM</sequence>
<comment type="caution">
    <text evidence="1">The sequence shown here is derived from an EMBL/GenBank/DDBJ whole genome shotgun (WGS) entry which is preliminary data.</text>
</comment>
<dbReference type="SUPFAM" id="SSF46785">
    <property type="entry name" value="Winged helix' DNA-binding domain"/>
    <property type="match status" value="1"/>
</dbReference>
<gene>
    <name evidence="1" type="ORF">M8H41_22760</name>
</gene>
<dbReference type="RefSeq" id="WP_302050144.1">
    <property type="nucleotide sequence ID" value="NZ_JAMJEV010000029.1"/>
</dbReference>
<proteinExistence type="predicted"/>
<name>A0ABT8QWC3_9FIRM</name>
<dbReference type="InterPro" id="IPR036390">
    <property type="entry name" value="WH_DNA-bd_sf"/>
</dbReference>
<dbReference type="EMBL" id="JAMJEV010000029">
    <property type="protein sequence ID" value="MDO0825635.1"/>
    <property type="molecule type" value="Genomic_DNA"/>
</dbReference>
<evidence type="ECO:0000313" key="1">
    <source>
        <dbReference type="EMBL" id="MDO0825635.1"/>
    </source>
</evidence>